<sequence>MTSSNSLDDWLRSQNLVWRGLQIPDTQQGIPTGFPELDALLPGGGWPTGALLQLDVPRAGSGELALFLPAMAALSRQGRRIVWLAPPYRPYAPGLQQAGVELAQLLVVACANNADLLWALEKLLRTGCCGMTLTWPTKRLAAHQTRRLQLAAEAGNALAVVFTGPGATTGHAALNMALHPQTDGVLLEIRKARGSLRQHRLLLAF</sequence>
<dbReference type="Proteomes" id="UP001524499">
    <property type="component" value="Unassembled WGS sequence"/>
</dbReference>
<proteinExistence type="predicted"/>
<evidence type="ECO:0000313" key="2">
    <source>
        <dbReference type="EMBL" id="MCQ8106035.1"/>
    </source>
</evidence>
<gene>
    <name evidence="2" type="primary">imuA</name>
    <name evidence="2" type="ORF">NP590_18140</name>
</gene>
<evidence type="ECO:0000313" key="3">
    <source>
        <dbReference type="Proteomes" id="UP001524499"/>
    </source>
</evidence>
<dbReference type="InterPro" id="IPR004596">
    <property type="entry name" value="Cell_div_suppressor_SulA"/>
</dbReference>
<dbReference type="Gene3D" id="3.40.50.300">
    <property type="entry name" value="P-loop containing nucleotide triphosphate hydrolases"/>
    <property type="match status" value="1"/>
</dbReference>
<dbReference type="PANTHER" id="PTHR35369">
    <property type="entry name" value="BLR3025 PROTEIN-RELATED"/>
    <property type="match status" value="1"/>
</dbReference>
<dbReference type="NCBIfam" id="NF033429">
    <property type="entry name" value="ImuA_translesion"/>
    <property type="match status" value="1"/>
</dbReference>
<reference evidence="2 3" key="1">
    <citation type="submission" date="2022-07" db="EMBL/GenBank/DDBJ databases">
        <title>Methylomonas rivi sp. nov., Methylomonas rosea sp. nov., Methylomonas aureus sp. nov. and Methylomonas subterranea sp. nov., four novel methanotrophs isolated from a freshwater creek and the deep terrestrial subsurface.</title>
        <authorList>
            <person name="Abin C."/>
            <person name="Sankaranarayanan K."/>
            <person name="Garner C."/>
            <person name="Sindelar R."/>
            <person name="Kotary K."/>
            <person name="Garner R."/>
            <person name="Barclay S."/>
            <person name="Lawson P."/>
            <person name="Krumholz L."/>
        </authorList>
    </citation>
    <scope>NUCLEOTIDE SEQUENCE [LARGE SCALE GENOMIC DNA]</scope>
    <source>
        <strain evidence="2 3">SURF-2</strain>
    </source>
</reference>
<dbReference type="SUPFAM" id="SSF52540">
    <property type="entry name" value="P-loop containing nucleoside triphosphate hydrolases"/>
    <property type="match status" value="1"/>
</dbReference>
<keyword evidence="1" id="KW-0227">DNA damage</keyword>
<organism evidence="2 3">
    <name type="scientific">Methylomonas subterranea</name>
    <dbReference type="NCBI Taxonomy" id="2952225"/>
    <lineage>
        <taxon>Bacteria</taxon>
        <taxon>Pseudomonadati</taxon>
        <taxon>Pseudomonadota</taxon>
        <taxon>Gammaproteobacteria</taxon>
        <taxon>Methylococcales</taxon>
        <taxon>Methylococcaceae</taxon>
        <taxon>Methylomonas</taxon>
    </lineage>
</organism>
<dbReference type="InterPro" id="IPR050356">
    <property type="entry name" value="SulA_CellDiv_inhibitor"/>
</dbReference>
<dbReference type="InterPro" id="IPR017166">
    <property type="entry name" value="UCP037290"/>
</dbReference>
<dbReference type="EMBL" id="JANIBJ010000045">
    <property type="protein sequence ID" value="MCQ8106035.1"/>
    <property type="molecule type" value="Genomic_DNA"/>
</dbReference>
<dbReference type="PANTHER" id="PTHR35369:SF3">
    <property type="entry name" value="TRANSLESION DNA SYNTHESIS-ASSOCIATED PROTEIN IMUA"/>
    <property type="match status" value="1"/>
</dbReference>
<dbReference type="RefSeq" id="WP_256604087.1">
    <property type="nucleotide sequence ID" value="NZ_JANIBJ010000045.1"/>
</dbReference>
<dbReference type="InterPro" id="IPR047610">
    <property type="entry name" value="ImuA_translesion"/>
</dbReference>
<evidence type="ECO:0000256" key="1">
    <source>
        <dbReference type="ARBA" id="ARBA00022763"/>
    </source>
</evidence>
<keyword evidence="3" id="KW-1185">Reference proteome</keyword>
<name>A0ABT1TKQ6_9GAMM</name>
<dbReference type="PIRSF" id="PIRSF037290">
    <property type="entry name" value="UCP037290"/>
    <property type="match status" value="1"/>
</dbReference>
<dbReference type="InterPro" id="IPR027417">
    <property type="entry name" value="P-loop_NTPase"/>
</dbReference>
<comment type="caution">
    <text evidence="2">The sequence shown here is derived from an EMBL/GenBank/DDBJ whole genome shotgun (WGS) entry which is preliminary data.</text>
</comment>
<accession>A0ABT1TKQ6</accession>
<protein>
    <submittedName>
        <fullName evidence="2">Translesion DNA synthesis-associated protein ImuA</fullName>
    </submittedName>
</protein>
<dbReference type="Pfam" id="PF03846">
    <property type="entry name" value="SulA"/>
    <property type="match status" value="1"/>
</dbReference>